<evidence type="ECO:0000313" key="2">
    <source>
        <dbReference type="EMBL" id="CAI9176354.1"/>
    </source>
</evidence>
<protein>
    <submittedName>
        <fullName evidence="2">Uncharacterized protein</fullName>
    </submittedName>
</protein>
<organism evidence="2 3">
    <name type="scientific">Rangifer tarandus platyrhynchus</name>
    <name type="common">Svalbard reindeer</name>
    <dbReference type="NCBI Taxonomy" id="3082113"/>
    <lineage>
        <taxon>Eukaryota</taxon>
        <taxon>Metazoa</taxon>
        <taxon>Chordata</taxon>
        <taxon>Craniata</taxon>
        <taxon>Vertebrata</taxon>
        <taxon>Euteleostomi</taxon>
        <taxon>Mammalia</taxon>
        <taxon>Eutheria</taxon>
        <taxon>Laurasiatheria</taxon>
        <taxon>Artiodactyla</taxon>
        <taxon>Ruminantia</taxon>
        <taxon>Pecora</taxon>
        <taxon>Cervidae</taxon>
        <taxon>Odocoileinae</taxon>
        <taxon>Rangifer</taxon>
    </lineage>
</organism>
<dbReference type="EMBL" id="OX459942">
    <property type="protein sequence ID" value="CAI9176354.1"/>
    <property type="molecule type" value="Genomic_DNA"/>
</dbReference>
<sequence length="138" mass="15025">MIHSPSTLSTSQSFCEIQALTYKAAALPSSVHMHFTQRRSKQTLCPLESGGWREAPSSPEKSEVPRVLASRQPFVTWSMAICDASAGAAESPDSWNLQRGGALCSPSGWGHKRRGAHKGTQEQVHPGQWAQLRMPVGE</sequence>
<proteinExistence type="predicted"/>
<evidence type="ECO:0000256" key="1">
    <source>
        <dbReference type="SAM" id="MobiDB-lite"/>
    </source>
</evidence>
<name>A0ABN8ZX72_RANTA</name>
<feature type="region of interest" description="Disordered" evidence="1">
    <location>
        <begin position="108"/>
        <end position="127"/>
    </location>
</feature>
<dbReference type="Proteomes" id="UP001176941">
    <property type="component" value="Chromosome 6"/>
</dbReference>
<accession>A0ABN8ZX72</accession>
<evidence type="ECO:0000313" key="3">
    <source>
        <dbReference type="Proteomes" id="UP001176941"/>
    </source>
</evidence>
<gene>
    <name evidence="2" type="ORF">MRATA1EN1_LOCUS25316</name>
</gene>
<reference evidence="2" key="1">
    <citation type="submission" date="2023-04" db="EMBL/GenBank/DDBJ databases">
        <authorList>
            <consortium name="ELIXIR-Norway"/>
        </authorList>
    </citation>
    <scope>NUCLEOTIDE SEQUENCE [LARGE SCALE GENOMIC DNA]</scope>
</reference>
<keyword evidence="3" id="KW-1185">Reference proteome</keyword>